<dbReference type="Proteomes" id="UP000765802">
    <property type="component" value="Unassembled WGS sequence"/>
</dbReference>
<organism evidence="1 2">
    <name type="scientific">Flavihumibacter stibioxidans</name>
    <dbReference type="NCBI Taxonomy" id="1834163"/>
    <lineage>
        <taxon>Bacteria</taxon>
        <taxon>Pseudomonadati</taxon>
        <taxon>Bacteroidota</taxon>
        <taxon>Chitinophagia</taxon>
        <taxon>Chitinophagales</taxon>
        <taxon>Chitinophagaceae</taxon>
        <taxon>Flavihumibacter</taxon>
    </lineage>
</organism>
<name>A0ABR7M7P0_9BACT</name>
<comment type="caution">
    <text evidence="1">The sequence shown here is derived from an EMBL/GenBank/DDBJ whole genome shotgun (WGS) entry which is preliminary data.</text>
</comment>
<protein>
    <submittedName>
        <fullName evidence="1">Uncharacterized protein</fullName>
    </submittedName>
</protein>
<gene>
    <name evidence="1" type="ORF">BC349_19495</name>
</gene>
<evidence type="ECO:0000313" key="1">
    <source>
        <dbReference type="EMBL" id="MBC6490658.1"/>
    </source>
</evidence>
<keyword evidence="2" id="KW-1185">Reference proteome</keyword>
<proteinExistence type="predicted"/>
<sequence>MKNPYKILDLSQDADKAEIMKAQMFAMKKKEFSLQEIAVAAKQLLDPAKRLAADFKFPAKIKAKRIQTIQSTLTHKEINTDVLNANAFDSLK</sequence>
<accession>A0ABR7M7P0</accession>
<evidence type="ECO:0000313" key="2">
    <source>
        <dbReference type="Proteomes" id="UP000765802"/>
    </source>
</evidence>
<dbReference type="EMBL" id="MBUA01000004">
    <property type="protein sequence ID" value="MBC6490658.1"/>
    <property type="molecule type" value="Genomic_DNA"/>
</dbReference>
<dbReference type="InterPro" id="IPR036869">
    <property type="entry name" value="J_dom_sf"/>
</dbReference>
<dbReference type="SUPFAM" id="SSF46565">
    <property type="entry name" value="Chaperone J-domain"/>
    <property type="match status" value="1"/>
</dbReference>
<dbReference type="RefSeq" id="WP_187256024.1">
    <property type="nucleotide sequence ID" value="NZ_JBHULF010000011.1"/>
</dbReference>
<reference evidence="1 2" key="1">
    <citation type="submission" date="2016-07" db="EMBL/GenBank/DDBJ databases">
        <title>Genome analysis of Flavihumibacter stibioxidans YS-17.</title>
        <authorList>
            <person name="Shi K."/>
            <person name="Han Y."/>
            <person name="Wang G."/>
        </authorList>
    </citation>
    <scope>NUCLEOTIDE SEQUENCE [LARGE SCALE GENOMIC DNA]</scope>
    <source>
        <strain evidence="1 2">YS-17</strain>
    </source>
</reference>